<accession>A0A919WI56</accession>
<keyword evidence="1" id="KW-0732">Signal</keyword>
<feature type="signal peptide" evidence="1">
    <location>
        <begin position="1"/>
        <end position="16"/>
    </location>
</feature>
<gene>
    <name evidence="2" type="ORF">J27TS8_21550</name>
</gene>
<organism evidence="2 3">
    <name type="scientific">Robertmurraya siralis</name>
    <dbReference type="NCBI Taxonomy" id="77777"/>
    <lineage>
        <taxon>Bacteria</taxon>
        <taxon>Bacillati</taxon>
        <taxon>Bacillota</taxon>
        <taxon>Bacilli</taxon>
        <taxon>Bacillales</taxon>
        <taxon>Bacillaceae</taxon>
        <taxon>Robertmurraya</taxon>
    </lineage>
</organism>
<keyword evidence="3" id="KW-1185">Reference proteome</keyword>
<name>A0A919WI56_9BACI</name>
<evidence type="ECO:0008006" key="4">
    <source>
        <dbReference type="Google" id="ProtNLM"/>
    </source>
</evidence>
<evidence type="ECO:0000256" key="1">
    <source>
        <dbReference type="SAM" id="SignalP"/>
    </source>
</evidence>
<proteinExistence type="predicted"/>
<dbReference type="EMBL" id="BORC01000003">
    <property type="protein sequence ID" value="GIN62162.1"/>
    <property type="molecule type" value="Genomic_DNA"/>
</dbReference>
<dbReference type="AlphaFoldDB" id="A0A919WI56"/>
<evidence type="ECO:0000313" key="2">
    <source>
        <dbReference type="EMBL" id="GIN62162.1"/>
    </source>
</evidence>
<protein>
    <recommendedName>
        <fullName evidence="4">Lipoprotein</fullName>
    </recommendedName>
</protein>
<feature type="chain" id="PRO_5038438248" description="Lipoprotein" evidence="1">
    <location>
        <begin position="17"/>
        <end position="128"/>
    </location>
</feature>
<sequence length="128" mass="14560">MNYKLLVIFLSSIFLAGCGFNNQTTINKSEAPSAKEILTENKDADIFLLNKTVYQTNIEWVNKLNLTKNEEIGEIESIYTFDSNDSFKNKMATKLPIGSKIFSTNERKDMLIVENNGVEKKYYALTEG</sequence>
<dbReference type="Proteomes" id="UP000682111">
    <property type="component" value="Unassembled WGS sequence"/>
</dbReference>
<comment type="caution">
    <text evidence="2">The sequence shown here is derived from an EMBL/GenBank/DDBJ whole genome shotgun (WGS) entry which is preliminary data.</text>
</comment>
<dbReference type="OrthoDB" id="1909991at2"/>
<dbReference type="RefSeq" id="WP_137744471.1">
    <property type="nucleotide sequence ID" value="NZ_BORC01000003.1"/>
</dbReference>
<evidence type="ECO:0000313" key="3">
    <source>
        <dbReference type="Proteomes" id="UP000682111"/>
    </source>
</evidence>
<dbReference type="PROSITE" id="PS51257">
    <property type="entry name" value="PROKAR_LIPOPROTEIN"/>
    <property type="match status" value="1"/>
</dbReference>
<reference evidence="2" key="1">
    <citation type="submission" date="2021-03" db="EMBL/GenBank/DDBJ databases">
        <title>Antimicrobial resistance genes in bacteria isolated from Japanese honey, and their potential for conferring macrolide and lincosamide resistance in the American foulbrood pathogen Paenibacillus larvae.</title>
        <authorList>
            <person name="Okamoto M."/>
            <person name="Kumagai M."/>
            <person name="Kanamori H."/>
            <person name="Takamatsu D."/>
        </authorList>
    </citation>
    <scope>NUCLEOTIDE SEQUENCE</scope>
    <source>
        <strain evidence="2">J27TS8</strain>
    </source>
</reference>